<dbReference type="Proteomes" id="UP001203945">
    <property type="component" value="Unassembled WGS sequence"/>
</dbReference>
<dbReference type="RefSeq" id="WP_255328559.1">
    <property type="nucleotide sequence ID" value="NZ_JAKZEU010000002.1"/>
</dbReference>
<evidence type="ECO:0000313" key="2">
    <source>
        <dbReference type="Proteomes" id="UP001203945"/>
    </source>
</evidence>
<dbReference type="Gene3D" id="3.30.310.50">
    <property type="entry name" value="Alpha-D-phosphohexomutase, C-terminal domain"/>
    <property type="match status" value="1"/>
</dbReference>
<organism evidence="1 2">
    <name type="scientific">Paracoccus albicereus</name>
    <dbReference type="NCBI Taxonomy" id="2922394"/>
    <lineage>
        <taxon>Bacteria</taxon>
        <taxon>Pseudomonadati</taxon>
        <taxon>Pseudomonadota</taxon>
        <taxon>Alphaproteobacteria</taxon>
        <taxon>Rhodobacterales</taxon>
        <taxon>Paracoccaceae</taxon>
        <taxon>Paracoccus</taxon>
    </lineage>
</organism>
<dbReference type="InterPro" id="IPR014543">
    <property type="entry name" value="UCP028291"/>
</dbReference>
<name>A0ABT1MMQ4_9RHOB</name>
<keyword evidence="2" id="KW-1185">Reference proteome</keyword>
<gene>
    <name evidence="1" type="ORF">MLD63_03795</name>
</gene>
<dbReference type="Pfam" id="PF09981">
    <property type="entry name" value="DUF2218"/>
    <property type="match status" value="1"/>
</dbReference>
<protein>
    <submittedName>
        <fullName evidence="1">DUF2218 domain-containing protein</fullName>
    </submittedName>
</protein>
<accession>A0ABT1MMQ4</accession>
<proteinExistence type="predicted"/>
<dbReference type="EMBL" id="JAKZEU010000002">
    <property type="protein sequence ID" value="MCQ0969557.1"/>
    <property type="molecule type" value="Genomic_DNA"/>
</dbReference>
<sequence length="103" mass="11504">MPILIGRLETEHGQKYLVQLCKHFAHKIEASWSDDHGRVDFVYGPAVMTADPLGLTVRFDVDDLGHVEDAKSVIDRHLARFAHREGIEGLIWTETGPEGADTP</sequence>
<reference evidence="1 2" key="1">
    <citation type="submission" date="2022-03" db="EMBL/GenBank/DDBJ databases">
        <authorList>
            <person name="He Y."/>
        </authorList>
    </citation>
    <scope>NUCLEOTIDE SEQUENCE [LARGE SCALE GENOMIC DNA]</scope>
    <source>
        <strain evidence="1 2">TK19116</strain>
    </source>
</reference>
<evidence type="ECO:0000313" key="1">
    <source>
        <dbReference type="EMBL" id="MCQ0969557.1"/>
    </source>
</evidence>
<comment type="caution">
    <text evidence="1">The sequence shown here is derived from an EMBL/GenBank/DDBJ whole genome shotgun (WGS) entry which is preliminary data.</text>
</comment>